<keyword evidence="2" id="KW-1185">Reference proteome</keyword>
<dbReference type="RefSeq" id="WP_055739907.1">
    <property type="nucleotide sequence ID" value="NZ_JAAIWL010000009.1"/>
</dbReference>
<evidence type="ECO:0000313" key="2">
    <source>
        <dbReference type="Proteomes" id="UP000051888"/>
    </source>
</evidence>
<comment type="caution">
    <text evidence="1">The sequence shown here is derived from an EMBL/GenBank/DDBJ whole genome shotgun (WGS) entry which is preliminary data.</text>
</comment>
<name>A0A0Q3WZC3_9BACI</name>
<protein>
    <submittedName>
        <fullName evidence="1">Uncharacterized protein</fullName>
    </submittedName>
</protein>
<dbReference type="AlphaFoldDB" id="A0A0Q3WZC3"/>
<sequence>MFYLILGLAVLIVVIIVISSTKKKREDPKQKKYHIYTYVVMENEDEDLFDEADEKLWELAETYPFLQPGQIFCRIDRNQDKWDNDWDELITNTNYSKEKEPYYLLFSEEIWNIKNSLKIPWDTKVLETNNIDEVRNWCKTFEEKIYKEQGSYSYRIGG</sequence>
<organism evidence="1 2">
    <name type="scientific">Heyndrickxia shackletonii</name>
    <dbReference type="NCBI Taxonomy" id="157838"/>
    <lineage>
        <taxon>Bacteria</taxon>
        <taxon>Bacillati</taxon>
        <taxon>Bacillota</taxon>
        <taxon>Bacilli</taxon>
        <taxon>Bacillales</taxon>
        <taxon>Bacillaceae</taxon>
        <taxon>Heyndrickxia</taxon>
    </lineage>
</organism>
<accession>A0A0Q3WZC3</accession>
<dbReference type="Proteomes" id="UP000051888">
    <property type="component" value="Unassembled WGS sequence"/>
</dbReference>
<gene>
    <name evidence="1" type="ORF">AN964_12020</name>
</gene>
<dbReference type="OrthoDB" id="2937764at2"/>
<proteinExistence type="predicted"/>
<dbReference type="EMBL" id="LJJC01000004">
    <property type="protein sequence ID" value="KQL54151.1"/>
    <property type="molecule type" value="Genomic_DNA"/>
</dbReference>
<dbReference type="PATRIC" id="fig|157838.3.peg.2648"/>
<evidence type="ECO:0000313" key="1">
    <source>
        <dbReference type="EMBL" id="KQL54151.1"/>
    </source>
</evidence>
<reference evidence="1 2" key="1">
    <citation type="submission" date="2015-09" db="EMBL/GenBank/DDBJ databases">
        <title>Genome sequencing project for genomic taxonomy and phylogenomics of Bacillus-like bacteria.</title>
        <authorList>
            <person name="Liu B."/>
            <person name="Wang J."/>
            <person name="Zhu Y."/>
            <person name="Liu G."/>
            <person name="Chen Q."/>
            <person name="Chen Z."/>
            <person name="Lan J."/>
            <person name="Che J."/>
            <person name="Ge C."/>
            <person name="Shi H."/>
            <person name="Pan Z."/>
            <person name="Liu X."/>
        </authorList>
    </citation>
    <scope>NUCLEOTIDE SEQUENCE [LARGE SCALE GENOMIC DNA]</scope>
    <source>
        <strain evidence="1 2">LMG 18435</strain>
    </source>
</reference>